<gene>
    <name evidence="2" type="ORF">CYNAS_LOCUS21107</name>
</gene>
<reference evidence="2" key="1">
    <citation type="submission" date="2023-07" db="EMBL/GenBank/DDBJ databases">
        <authorList>
            <consortium name="CYATHOMIX"/>
        </authorList>
    </citation>
    <scope>NUCLEOTIDE SEQUENCE</scope>
    <source>
        <strain evidence="2">N/A</strain>
    </source>
</reference>
<accession>A0AA36MDH7</accession>
<feature type="transmembrane region" description="Helical" evidence="1">
    <location>
        <begin position="60"/>
        <end position="86"/>
    </location>
</feature>
<evidence type="ECO:0000256" key="1">
    <source>
        <dbReference type="SAM" id="Phobius"/>
    </source>
</evidence>
<dbReference type="EMBL" id="CATQJL010000326">
    <property type="protein sequence ID" value="CAJ0609124.1"/>
    <property type="molecule type" value="Genomic_DNA"/>
</dbReference>
<keyword evidence="3" id="KW-1185">Reference proteome</keyword>
<name>A0AA36MDH7_CYLNA</name>
<proteinExistence type="predicted"/>
<evidence type="ECO:0000313" key="2">
    <source>
        <dbReference type="EMBL" id="CAJ0609124.1"/>
    </source>
</evidence>
<sequence length="87" mass="9771">MKDYHISGMEFPGDGETAKEHKLVLDMDKPSIFTLTKGSSAPRKTTSGPKFLELWKRHSLILSIVFLALFILALVALLVLILVRVFE</sequence>
<protein>
    <submittedName>
        <fullName evidence="2">Uncharacterized protein</fullName>
    </submittedName>
</protein>
<evidence type="ECO:0000313" key="3">
    <source>
        <dbReference type="Proteomes" id="UP001176961"/>
    </source>
</evidence>
<comment type="caution">
    <text evidence="2">The sequence shown here is derived from an EMBL/GenBank/DDBJ whole genome shotgun (WGS) entry which is preliminary data.</text>
</comment>
<dbReference type="Proteomes" id="UP001176961">
    <property type="component" value="Unassembled WGS sequence"/>
</dbReference>
<keyword evidence="1" id="KW-0812">Transmembrane</keyword>
<dbReference type="AlphaFoldDB" id="A0AA36MDH7"/>
<keyword evidence="1" id="KW-1133">Transmembrane helix</keyword>
<keyword evidence="1" id="KW-0472">Membrane</keyword>
<organism evidence="2 3">
    <name type="scientific">Cylicocyclus nassatus</name>
    <name type="common">Nematode worm</name>
    <dbReference type="NCBI Taxonomy" id="53992"/>
    <lineage>
        <taxon>Eukaryota</taxon>
        <taxon>Metazoa</taxon>
        <taxon>Ecdysozoa</taxon>
        <taxon>Nematoda</taxon>
        <taxon>Chromadorea</taxon>
        <taxon>Rhabditida</taxon>
        <taxon>Rhabditina</taxon>
        <taxon>Rhabditomorpha</taxon>
        <taxon>Strongyloidea</taxon>
        <taxon>Strongylidae</taxon>
        <taxon>Cylicocyclus</taxon>
    </lineage>
</organism>